<organism evidence="2 3">
    <name type="scientific">Parnassius mnemosyne</name>
    <name type="common">clouded apollo</name>
    <dbReference type="NCBI Taxonomy" id="213953"/>
    <lineage>
        <taxon>Eukaryota</taxon>
        <taxon>Metazoa</taxon>
        <taxon>Ecdysozoa</taxon>
        <taxon>Arthropoda</taxon>
        <taxon>Hexapoda</taxon>
        <taxon>Insecta</taxon>
        <taxon>Pterygota</taxon>
        <taxon>Neoptera</taxon>
        <taxon>Endopterygota</taxon>
        <taxon>Lepidoptera</taxon>
        <taxon>Glossata</taxon>
        <taxon>Ditrysia</taxon>
        <taxon>Papilionoidea</taxon>
        <taxon>Papilionidae</taxon>
        <taxon>Parnassiinae</taxon>
        <taxon>Parnassini</taxon>
        <taxon>Parnassius</taxon>
        <taxon>Driopa</taxon>
    </lineage>
</organism>
<dbReference type="EMBL" id="CAVLGL010000137">
    <property type="protein sequence ID" value="CAK1601989.1"/>
    <property type="molecule type" value="Genomic_DNA"/>
</dbReference>
<dbReference type="AlphaFoldDB" id="A0AAV1M6F4"/>
<keyword evidence="1" id="KW-0732">Signal</keyword>
<dbReference type="Proteomes" id="UP001314205">
    <property type="component" value="Unassembled WGS sequence"/>
</dbReference>
<accession>A0AAV1M6F4</accession>
<evidence type="ECO:0008006" key="4">
    <source>
        <dbReference type="Google" id="ProtNLM"/>
    </source>
</evidence>
<evidence type="ECO:0000313" key="3">
    <source>
        <dbReference type="Proteomes" id="UP001314205"/>
    </source>
</evidence>
<evidence type="ECO:0000313" key="2">
    <source>
        <dbReference type="EMBL" id="CAK1601989.1"/>
    </source>
</evidence>
<name>A0AAV1M6F4_9NEOP</name>
<comment type="caution">
    <text evidence="2">The sequence shown here is derived from an EMBL/GenBank/DDBJ whole genome shotgun (WGS) entry which is preliminary data.</text>
</comment>
<feature type="chain" id="PRO_5043718375" description="RxLR effector protein" evidence="1">
    <location>
        <begin position="26"/>
        <end position="166"/>
    </location>
</feature>
<proteinExistence type="predicted"/>
<keyword evidence="3" id="KW-1185">Reference proteome</keyword>
<sequence length="166" mass="18323">MSPKFQCAVLCACVAITAFAFPVAAQPPTADASINKDRALRLVSLRAGKNVATTPKRGFFGTIFNLIVEQINDTKSAYTQISDLVNNQFAENDIVTPTSNATAASNGTTEAPKITRAEFLKILDRNLKGLARLRSLEWREAKKDSWANLDNYKNEIFSQRKARNGR</sequence>
<evidence type="ECO:0000256" key="1">
    <source>
        <dbReference type="SAM" id="SignalP"/>
    </source>
</evidence>
<feature type="signal peptide" evidence="1">
    <location>
        <begin position="1"/>
        <end position="25"/>
    </location>
</feature>
<reference evidence="2 3" key="1">
    <citation type="submission" date="2023-11" db="EMBL/GenBank/DDBJ databases">
        <authorList>
            <person name="Hedman E."/>
            <person name="Englund M."/>
            <person name="Stromberg M."/>
            <person name="Nyberg Akerstrom W."/>
            <person name="Nylinder S."/>
            <person name="Jareborg N."/>
            <person name="Kallberg Y."/>
            <person name="Kronander E."/>
        </authorList>
    </citation>
    <scope>NUCLEOTIDE SEQUENCE [LARGE SCALE GENOMIC DNA]</scope>
</reference>
<gene>
    <name evidence="2" type="ORF">PARMNEM_LOCUS20544</name>
</gene>
<protein>
    <recommendedName>
        <fullName evidence="4">RxLR effector protein</fullName>
    </recommendedName>
</protein>